<gene>
    <name evidence="2" type="ORF">D3871_01970</name>
</gene>
<sequence>MPTIESFPFVETAGDPYERGRQHGSAVPERVRRSVALYRSQLERRGVSPEALRTIALAMVPVIAGFDRDYLDEMRGIADGADVPLEDVIVINCRTEMMFGHNELKKARAGLDDGCTGLVVLPGRSATGRLMHAHNWDWREECVDTGIVLKIRRDDGPDLLMFTEAGSLARHGFNSAGVSLSGNFLTSDRDYKQEADVPLVLIRRKMLEAQNIAAAMRVLWPTRRFCSNNLMLAQADGEAVDLECAPDEIFWITPEDDILVHANHWMCPVARMKLKDLGLVTNADSIYRQRRVTETLRRAPGKIDWDIVKAALADEFGKPDGVLRAPKPASFDSISATVATTLMDPAAKTMWIARKPYESIHFVEYRL</sequence>
<evidence type="ECO:0000259" key="1">
    <source>
        <dbReference type="Pfam" id="PF03417"/>
    </source>
</evidence>
<accession>A0A3A3FQF1</accession>
<dbReference type="Gene3D" id="3.60.60.10">
    <property type="entry name" value="Penicillin V Acylase, Chain A"/>
    <property type="match status" value="1"/>
</dbReference>
<organism evidence="2 3">
    <name type="scientific">Noviherbaspirillum saxi</name>
    <dbReference type="NCBI Taxonomy" id="2320863"/>
    <lineage>
        <taxon>Bacteria</taxon>
        <taxon>Pseudomonadati</taxon>
        <taxon>Pseudomonadota</taxon>
        <taxon>Betaproteobacteria</taxon>
        <taxon>Burkholderiales</taxon>
        <taxon>Oxalobacteraceae</taxon>
        <taxon>Noviherbaspirillum</taxon>
    </lineage>
</organism>
<dbReference type="NCBIfam" id="NF040521">
    <property type="entry name" value="C45_proenzyme"/>
    <property type="match status" value="1"/>
</dbReference>
<dbReference type="RefSeq" id="WP_119767384.1">
    <property type="nucleotide sequence ID" value="NZ_QYUO01000001.1"/>
</dbReference>
<dbReference type="EMBL" id="QYUO01000001">
    <property type="protein sequence ID" value="RJF97434.1"/>
    <property type="molecule type" value="Genomic_DNA"/>
</dbReference>
<protein>
    <submittedName>
        <fullName evidence="2">Peptidase C45</fullName>
    </submittedName>
</protein>
<dbReference type="InterPro" id="IPR047794">
    <property type="entry name" value="C45_proenzyme-like"/>
</dbReference>
<keyword evidence="3" id="KW-1185">Reference proteome</keyword>
<reference evidence="3" key="1">
    <citation type="submission" date="2018-09" db="EMBL/GenBank/DDBJ databases">
        <authorList>
            <person name="Zhu H."/>
        </authorList>
    </citation>
    <scope>NUCLEOTIDE SEQUENCE [LARGE SCALE GENOMIC DNA]</scope>
    <source>
        <strain evidence="3">K1R23-30</strain>
    </source>
</reference>
<dbReference type="Proteomes" id="UP000265955">
    <property type="component" value="Unassembled WGS sequence"/>
</dbReference>
<dbReference type="InterPro" id="IPR047801">
    <property type="entry name" value="Peptidase_C45"/>
</dbReference>
<evidence type="ECO:0000313" key="3">
    <source>
        <dbReference type="Proteomes" id="UP000265955"/>
    </source>
</evidence>
<comment type="caution">
    <text evidence="2">The sequence shown here is derived from an EMBL/GenBank/DDBJ whole genome shotgun (WGS) entry which is preliminary data.</text>
</comment>
<feature type="domain" description="Peptidase C45 hydrolase" evidence="1">
    <location>
        <begin position="131"/>
        <end position="353"/>
    </location>
</feature>
<name>A0A3A3FQF1_9BURK</name>
<dbReference type="PANTHER" id="PTHR34180">
    <property type="entry name" value="PEPTIDASE C45"/>
    <property type="match status" value="1"/>
</dbReference>
<dbReference type="PANTHER" id="PTHR34180:SF1">
    <property type="entry name" value="BETA-ALANYL-DOPAMINE_CARCININE HYDROLASE"/>
    <property type="match status" value="1"/>
</dbReference>
<dbReference type="OrthoDB" id="2910336at2"/>
<evidence type="ECO:0000313" key="2">
    <source>
        <dbReference type="EMBL" id="RJF97434.1"/>
    </source>
</evidence>
<dbReference type="InterPro" id="IPR005079">
    <property type="entry name" value="Peptidase_C45_hydrolase"/>
</dbReference>
<dbReference type="Gene3D" id="1.10.10.2120">
    <property type="match status" value="1"/>
</dbReference>
<proteinExistence type="predicted"/>
<dbReference type="Pfam" id="PF03417">
    <property type="entry name" value="AAT"/>
    <property type="match status" value="1"/>
</dbReference>
<dbReference type="AlphaFoldDB" id="A0A3A3FQF1"/>